<dbReference type="EMBL" id="JAIWYP010000007">
    <property type="protein sequence ID" value="KAH3797536.1"/>
    <property type="molecule type" value="Genomic_DNA"/>
</dbReference>
<proteinExistence type="predicted"/>
<name>A0A9D4FGJ2_DREPO</name>
<organism evidence="1 2">
    <name type="scientific">Dreissena polymorpha</name>
    <name type="common">Zebra mussel</name>
    <name type="synonym">Mytilus polymorpha</name>
    <dbReference type="NCBI Taxonomy" id="45954"/>
    <lineage>
        <taxon>Eukaryota</taxon>
        <taxon>Metazoa</taxon>
        <taxon>Spiralia</taxon>
        <taxon>Lophotrochozoa</taxon>
        <taxon>Mollusca</taxon>
        <taxon>Bivalvia</taxon>
        <taxon>Autobranchia</taxon>
        <taxon>Heteroconchia</taxon>
        <taxon>Euheterodonta</taxon>
        <taxon>Imparidentia</taxon>
        <taxon>Neoheterodontei</taxon>
        <taxon>Myida</taxon>
        <taxon>Dreissenoidea</taxon>
        <taxon>Dreissenidae</taxon>
        <taxon>Dreissena</taxon>
    </lineage>
</organism>
<gene>
    <name evidence="1" type="ORF">DPMN_151117</name>
</gene>
<comment type="caution">
    <text evidence="1">The sequence shown here is derived from an EMBL/GenBank/DDBJ whole genome shotgun (WGS) entry which is preliminary data.</text>
</comment>
<dbReference type="Proteomes" id="UP000828390">
    <property type="component" value="Unassembled WGS sequence"/>
</dbReference>
<keyword evidence="2" id="KW-1185">Reference proteome</keyword>
<evidence type="ECO:0000313" key="1">
    <source>
        <dbReference type="EMBL" id="KAH3797536.1"/>
    </source>
</evidence>
<reference evidence="1" key="2">
    <citation type="submission" date="2020-11" db="EMBL/GenBank/DDBJ databases">
        <authorList>
            <person name="McCartney M.A."/>
            <person name="Auch B."/>
            <person name="Kono T."/>
            <person name="Mallez S."/>
            <person name="Becker A."/>
            <person name="Gohl D.M."/>
            <person name="Silverstein K.A.T."/>
            <person name="Koren S."/>
            <person name="Bechman K.B."/>
            <person name="Herman A."/>
            <person name="Abrahante J.E."/>
            <person name="Garbe J."/>
        </authorList>
    </citation>
    <scope>NUCLEOTIDE SEQUENCE</scope>
    <source>
        <strain evidence="1">Duluth1</strain>
        <tissue evidence="1">Whole animal</tissue>
    </source>
</reference>
<accession>A0A9D4FGJ2</accession>
<protein>
    <submittedName>
        <fullName evidence="1">Uncharacterized protein</fullName>
    </submittedName>
</protein>
<reference evidence="1" key="1">
    <citation type="journal article" date="2019" name="bioRxiv">
        <title>The Genome of the Zebra Mussel, Dreissena polymorpha: A Resource for Invasive Species Research.</title>
        <authorList>
            <person name="McCartney M.A."/>
            <person name="Auch B."/>
            <person name="Kono T."/>
            <person name="Mallez S."/>
            <person name="Zhang Y."/>
            <person name="Obille A."/>
            <person name="Becker A."/>
            <person name="Abrahante J.E."/>
            <person name="Garbe J."/>
            <person name="Badalamenti J.P."/>
            <person name="Herman A."/>
            <person name="Mangelson H."/>
            <person name="Liachko I."/>
            <person name="Sullivan S."/>
            <person name="Sone E.D."/>
            <person name="Koren S."/>
            <person name="Silverstein K.A.T."/>
            <person name="Beckman K.B."/>
            <person name="Gohl D.M."/>
        </authorList>
    </citation>
    <scope>NUCLEOTIDE SEQUENCE</scope>
    <source>
        <strain evidence="1">Duluth1</strain>
        <tissue evidence="1">Whole animal</tissue>
    </source>
</reference>
<dbReference type="AlphaFoldDB" id="A0A9D4FGJ2"/>
<evidence type="ECO:0000313" key="2">
    <source>
        <dbReference type="Proteomes" id="UP000828390"/>
    </source>
</evidence>
<sequence>MLMLMAAVEMLIDIGCDDADFGGGSNDGCGDNDIDGADADDSRRYDDVGGRFDDGDNAADVSGGDARVSVLYAV</sequence>